<comment type="caution">
    <text evidence="3">The sequence shown here is derived from an EMBL/GenBank/DDBJ whole genome shotgun (WGS) entry which is preliminary data.</text>
</comment>
<sequence length="388" mass="41100">MNDKFMNTYKRTGLILEKGKGATLWDKNGKEYIDFTAGIGVNSLGHGNPALVKAIADQAANLIHCSNYFLTDISITLTEELCQAAGFDRAFFCNSGAEANEGLVKIARKYGSDKHPDKNKVLTLIGSFHGRTIAMVTATGQEKFHKFFGPFTPGFGYVPVGDIAALDKALDDRTCAFLFEPIQGEGGVLPLDAAYLRQAQKLCKERDILFAADEVQTGVGRTGALLACMKMGLEPNLVSLAKGLAGGVPIGAVLAKGACADTLQPGDHGTTFGGNPLAAAAAHVALGQICKPEFLAQVERKGEKIRKAIQSWKNPLVKQVRGMGLMIGAAVSIPPGDVVSACRERGLLVLTAGEDTVRLLPPLVIRDDEIDRGLAVLKSALDTLAAHG</sequence>
<dbReference type="GO" id="GO:0030170">
    <property type="term" value="F:pyridoxal phosphate binding"/>
    <property type="evidence" value="ECO:0007669"/>
    <property type="project" value="InterPro"/>
</dbReference>
<accession>A0A644TTV0</accession>
<evidence type="ECO:0000256" key="1">
    <source>
        <dbReference type="ARBA" id="ARBA00001933"/>
    </source>
</evidence>
<keyword evidence="2" id="KW-0663">Pyridoxal phosphate</keyword>
<dbReference type="GO" id="GO:0042802">
    <property type="term" value="F:identical protein binding"/>
    <property type="evidence" value="ECO:0007669"/>
    <property type="project" value="TreeGrafter"/>
</dbReference>
<dbReference type="EMBL" id="VSSQ01000053">
    <property type="protein sequence ID" value="MPL70416.1"/>
    <property type="molecule type" value="Genomic_DNA"/>
</dbReference>
<organism evidence="3">
    <name type="scientific">bioreactor metagenome</name>
    <dbReference type="NCBI Taxonomy" id="1076179"/>
    <lineage>
        <taxon>unclassified sequences</taxon>
        <taxon>metagenomes</taxon>
        <taxon>ecological metagenomes</taxon>
    </lineage>
</organism>
<evidence type="ECO:0000256" key="2">
    <source>
        <dbReference type="ARBA" id="ARBA00022898"/>
    </source>
</evidence>
<proteinExistence type="inferred from homology"/>
<dbReference type="GO" id="GO:0003992">
    <property type="term" value="F:N2-acetyl-L-ornithine:2-oxoglutarate 5-aminotransferase activity"/>
    <property type="evidence" value="ECO:0007669"/>
    <property type="project" value="UniProtKB-EC"/>
</dbReference>
<dbReference type="InterPro" id="IPR005814">
    <property type="entry name" value="Aminotrans_3"/>
</dbReference>
<dbReference type="HAMAP" id="MF_01107">
    <property type="entry name" value="ArgD_aminotrans_3"/>
    <property type="match status" value="1"/>
</dbReference>
<dbReference type="PIRSF" id="PIRSF000521">
    <property type="entry name" value="Transaminase_4ab_Lys_Orn"/>
    <property type="match status" value="1"/>
</dbReference>
<dbReference type="GO" id="GO:0006526">
    <property type="term" value="P:L-arginine biosynthetic process"/>
    <property type="evidence" value="ECO:0007669"/>
    <property type="project" value="UniProtKB-ARBA"/>
</dbReference>
<dbReference type="EC" id="2.6.1.11" evidence="3"/>
<dbReference type="AlphaFoldDB" id="A0A644TTV0"/>
<comment type="cofactor">
    <cofactor evidence="1">
        <name>pyridoxal 5'-phosphate</name>
        <dbReference type="ChEBI" id="CHEBI:597326"/>
    </cofactor>
</comment>
<protein>
    <submittedName>
        <fullName evidence="3">Acetylornithine aminotransferase</fullName>
        <ecNumber evidence="3">2.6.1.11</ecNumber>
    </submittedName>
</protein>
<evidence type="ECO:0000313" key="3">
    <source>
        <dbReference type="EMBL" id="MPL70416.1"/>
    </source>
</evidence>
<dbReference type="InterPro" id="IPR050103">
    <property type="entry name" value="Class-III_PLP-dep_AT"/>
</dbReference>
<dbReference type="InterPro" id="IPR004636">
    <property type="entry name" value="AcOrn/SuccOrn_fam"/>
</dbReference>
<dbReference type="Gene3D" id="3.40.640.10">
    <property type="entry name" value="Type I PLP-dependent aspartate aminotransferase-like (Major domain)"/>
    <property type="match status" value="1"/>
</dbReference>
<dbReference type="PANTHER" id="PTHR11986">
    <property type="entry name" value="AMINOTRANSFERASE CLASS III"/>
    <property type="match status" value="1"/>
</dbReference>
<dbReference type="InterPro" id="IPR015424">
    <property type="entry name" value="PyrdxlP-dep_Trfase"/>
</dbReference>
<dbReference type="NCBIfam" id="TIGR00707">
    <property type="entry name" value="argD"/>
    <property type="match status" value="1"/>
</dbReference>
<gene>
    <name evidence="3" type="primary">argD_8</name>
    <name evidence="3" type="ORF">SDC9_16172</name>
</gene>
<dbReference type="FunFam" id="3.40.640.10:FF:000004">
    <property type="entry name" value="Acetylornithine aminotransferase"/>
    <property type="match status" value="1"/>
</dbReference>
<dbReference type="CDD" id="cd00610">
    <property type="entry name" value="OAT_like"/>
    <property type="match status" value="1"/>
</dbReference>
<dbReference type="PANTHER" id="PTHR11986:SF113">
    <property type="entry name" value="SUCCINYLORNITHINE TRANSAMINASE"/>
    <property type="match status" value="1"/>
</dbReference>
<dbReference type="NCBIfam" id="NF002325">
    <property type="entry name" value="PRK01278.1"/>
    <property type="match status" value="1"/>
</dbReference>
<keyword evidence="3" id="KW-0032">Aminotransferase</keyword>
<reference evidence="3" key="1">
    <citation type="submission" date="2019-08" db="EMBL/GenBank/DDBJ databases">
        <authorList>
            <person name="Kucharzyk K."/>
            <person name="Murdoch R.W."/>
            <person name="Higgins S."/>
            <person name="Loffler F."/>
        </authorList>
    </citation>
    <scope>NUCLEOTIDE SEQUENCE</scope>
</reference>
<dbReference type="InterPro" id="IPR015421">
    <property type="entry name" value="PyrdxlP-dep_Trfase_major"/>
</dbReference>
<dbReference type="SUPFAM" id="SSF53383">
    <property type="entry name" value="PLP-dependent transferases"/>
    <property type="match status" value="1"/>
</dbReference>
<name>A0A644TTV0_9ZZZZ</name>
<dbReference type="Gene3D" id="3.90.1150.10">
    <property type="entry name" value="Aspartate Aminotransferase, domain 1"/>
    <property type="match status" value="1"/>
</dbReference>
<dbReference type="InterPro" id="IPR015422">
    <property type="entry name" value="PyrdxlP-dep_Trfase_small"/>
</dbReference>
<dbReference type="Pfam" id="PF00202">
    <property type="entry name" value="Aminotran_3"/>
    <property type="match status" value="1"/>
</dbReference>
<keyword evidence="3" id="KW-0808">Transferase</keyword>